<feature type="region of interest" description="Disordered" evidence="1">
    <location>
        <begin position="201"/>
        <end position="230"/>
    </location>
</feature>
<dbReference type="EMBL" id="RBNI01002480">
    <property type="protein sequence ID" value="RUP49245.1"/>
    <property type="molecule type" value="Genomic_DNA"/>
</dbReference>
<evidence type="ECO:0000313" key="2">
    <source>
        <dbReference type="EMBL" id="RUP49245.1"/>
    </source>
</evidence>
<evidence type="ECO:0000256" key="1">
    <source>
        <dbReference type="SAM" id="MobiDB-lite"/>
    </source>
</evidence>
<evidence type="ECO:0000313" key="3">
    <source>
        <dbReference type="Proteomes" id="UP000268093"/>
    </source>
</evidence>
<sequence>MTRDRRTLMFLLPYPYSRNCHIGTFCVLHSSAHIRMAGNRRKLAITVEIANDLVCPGTLFFSKPVPVNYHLNLKSIISEYWRRPYTSWGNVNHWDEVYQSHNTSATTASSRDALSKDLRVLIKALPEKSQAAKKANTFLKTTNNSSLTSPNVTSCGRLIKKPRVFEFRKTHINFRHFPLYKYNKGDVTGGCTFSIMHVKSRKRKGNQQMKETEQKVEQETEQEAEEKKEEANDIEKNVIVEIDPVFADIIQAINEVRAMDYGHHSPMFYRVIDLRSSLLEVSNVRAADFVQKKSLEVISIPAKFAKGNQFNSPEQIAKLVDILIQCVDPSVPWQIPANTVVEISGLIREEGTIGILRHLMEKVKLGYILTPSLPLAELLEGKKVESVAESQNKIANQLKEIDGKNTDVQWVFHVIDEIARIIRSDFLVSKLTERDVDVHFLKPFYDVLWTEVHIHFGEGESRASRNRRAGNGGGDHNDWLFTNYEMVPDNILGLELGVVENSGVRHVEGTDKALSDCVRAIKTARDQLAHIIRMVQKEYGCDALPDLLVRGLKAIFIVAEHVVGFHVKAHVVYFLGGNVFAVSDLGSERLPHSVESIHGALHMCQLMIRVKVLRLLYCCHIWIK</sequence>
<proteinExistence type="predicted"/>
<reference evidence="2 3" key="1">
    <citation type="journal article" date="2018" name="New Phytol.">
        <title>Phylogenomics of Endogonaceae and evolution of mycorrhizas within Mucoromycota.</title>
        <authorList>
            <person name="Chang Y."/>
            <person name="Desiro A."/>
            <person name="Na H."/>
            <person name="Sandor L."/>
            <person name="Lipzen A."/>
            <person name="Clum A."/>
            <person name="Barry K."/>
            <person name="Grigoriev I.V."/>
            <person name="Martin F.M."/>
            <person name="Stajich J.E."/>
            <person name="Smith M.E."/>
            <person name="Bonito G."/>
            <person name="Spatafora J.W."/>
        </authorList>
    </citation>
    <scope>NUCLEOTIDE SEQUENCE [LARGE SCALE GENOMIC DNA]</scope>
    <source>
        <strain evidence="2 3">GMNB39</strain>
    </source>
</reference>
<organism evidence="2 3">
    <name type="scientific">Jimgerdemannia flammicorona</name>
    <dbReference type="NCBI Taxonomy" id="994334"/>
    <lineage>
        <taxon>Eukaryota</taxon>
        <taxon>Fungi</taxon>
        <taxon>Fungi incertae sedis</taxon>
        <taxon>Mucoromycota</taxon>
        <taxon>Mucoromycotina</taxon>
        <taxon>Endogonomycetes</taxon>
        <taxon>Endogonales</taxon>
        <taxon>Endogonaceae</taxon>
        <taxon>Jimgerdemannia</taxon>
    </lineage>
</organism>
<dbReference type="Proteomes" id="UP000268093">
    <property type="component" value="Unassembled WGS sequence"/>
</dbReference>
<comment type="caution">
    <text evidence="2">The sequence shown here is derived from an EMBL/GenBank/DDBJ whole genome shotgun (WGS) entry which is preliminary data.</text>
</comment>
<keyword evidence="3" id="KW-1185">Reference proteome</keyword>
<dbReference type="AlphaFoldDB" id="A0A433DEL2"/>
<protein>
    <submittedName>
        <fullName evidence="2">Uncharacterized protein</fullName>
    </submittedName>
</protein>
<name>A0A433DEL2_9FUNG</name>
<accession>A0A433DEL2</accession>
<gene>
    <name evidence="2" type="ORF">BC936DRAFT_142978</name>
</gene>
<feature type="non-terminal residue" evidence="2">
    <location>
        <position position="1"/>
    </location>
</feature>